<organism evidence="2 3">
    <name type="scientific">Cellulosimicrobium funkei</name>
    <dbReference type="NCBI Taxonomy" id="264251"/>
    <lineage>
        <taxon>Bacteria</taxon>
        <taxon>Bacillati</taxon>
        <taxon>Actinomycetota</taxon>
        <taxon>Actinomycetes</taxon>
        <taxon>Micrococcales</taxon>
        <taxon>Promicromonosporaceae</taxon>
        <taxon>Cellulosimicrobium</taxon>
    </lineage>
</organism>
<dbReference type="RefSeq" id="WP_082141474.1">
    <property type="nucleotide sequence ID" value="NZ_JNBQ01000038.1"/>
</dbReference>
<dbReference type="InterPro" id="IPR050491">
    <property type="entry name" value="AmpC-like"/>
</dbReference>
<dbReference type="PANTHER" id="PTHR46825:SF7">
    <property type="entry name" value="D-ALANYL-D-ALANINE CARBOXYPEPTIDASE"/>
    <property type="match status" value="1"/>
</dbReference>
<dbReference type="PANTHER" id="PTHR46825">
    <property type="entry name" value="D-ALANYL-D-ALANINE-CARBOXYPEPTIDASE/ENDOPEPTIDASE AMPH"/>
    <property type="match status" value="1"/>
</dbReference>
<feature type="domain" description="Beta-lactamase-related" evidence="1">
    <location>
        <begin position="16"/>
        <end position="346"/>
    </location>
</feature>
<accession>A0A0H2KZD2</accession>
<proteinExistence type="predicted"/>
<dbReference type="Gene3D" id="3.40.710.10">
    <property type="entry name" value="DD-peptidase/beta-lactamase superfamily"/>
    <property type="match status" value="1"/>
</dbReference>
<comment type="caution">
    <text evidence="2">The sequence shown here is derived from an EMBL/GenBank/DDBJ whole genome shotgun (WGS) entry which is preliminary data.</text>
</comment>
<dbReference type="EMBL" id="JNBQ01000038">
    <property type="protein sequence ID" value="KLN33317.1"/>
    <property type="molecule type" value="Genomic_DNA"/>
</dbReference>
<dbReference type="SUPFAM" id="SSF56601">
    <property type="entry name" value="beta-lactamase/transpeptidase-like"/>
    <property type="match status" value="1"/>
</dbReference>
<sequence length="374" mass="40088">MTTTPSAVADRPHVRETLATLVDDRVLGISLRVHDAQGEWAAAAGLAELGGTAAPSVDSHTRIGSNTKTFTAALVLLLVHEGRLGLDDSAATHLPELGLDPRITVRMLLQQTSGVFNFTGDAAADGTWETGMPSNYGPAAREWLDARFETHRPQDLVRFALSRAPRFEPGTRWSYSNTNYVLLRLLVENVTGRTLADEMNRLVSGPLGLTGTVVPDASPDLPEPHAHAYVRYEEDGQEQTVDVSRHDPSWISTGGDMISTPRDLATFFSALLGGRLLPAALVEQMCDRYATPLPGMGYGLGVFVLETEDGRTLVTHNGGMAGYATLMFGTPDGSTVMAAAVNCVDDPEMTIQSAFQEVQKSLLAAVFPGDGVVR</sequence>
<name>A0A0H2KZD2_9MICO</name>
<evidence type="ECO:0000313" key="2">
    <source>
        <dbReference type="EMBL" id="KLN33317.1"/>
    </source>
</evidence>
<reference evidence="2 3" key="1">
    <citation type="submission" date="2014-05" db="EMBL/GenBank/DDBJ databases">
        <title>Cellulosimicrobium funkei U11 genome.</title>
        <authorList>
            <person name="Hu C."/>
            <person name="Gong Y."/>
            <person name="Wan W."/>
            <person name="Jiang M."/>
        </authorList>
    </citation>
    <scope>NUCLEOTIDE SEQUENCE [LARGE SCALE GENOMIC DNA]</scope>
    <source>
        <strain evidence="2 3">U11</strain>
    </source>
</reference>
<dbReference type="InterPro" id="IPR012338">
    <property type="entry name" value="Beta-lactam/transpept-like"/>
</dbReference>
<dbReference type="InterPro" id="IPR001466">
    <property type="entry name" value="Beta-lactam-related"/>
</dbReference>
<evidence type="ECO:0000259" key="1">
    <source>
        <dbReference type="Pfam" id="PF00144"/>
    </source>
</evidence>
<dbReference type="Pfam" id="PF00144">
    <property type="entry name" value="Beta-lactamase"/>
    <property type="match status" value="1"/>
</dbReference>
<dbReference type="AlphaFoldDB" id="A0A0H2KZD2"/>
<dbReference type="STRING" id="264251.FB00_18250"/>
<gene>
    <name evidence="2" type="ORF">FB00_18250</name>
</gene>
<dbReference type="Proteomes" id="UP000035265">
    <property type="component" value="Unassembled WGS sequence"/>
</dbReference>
<evidence type="ECO:0000313" key="3">
    <source>
        <dbReference type="Proteomes" id="UP000035265"/>
    </source>
</evidence>
<protein>
    <submittedName>
        <fullName evidence="2">Alkaline D-peptidase</fullName>
    </submittedName>
</protein>
<keyword evidence="3" id="KW-1185">Reference proteome</keyword>